<reference evidence="2" key="1">
    <citation type="submission" date="2013-11" db="EMBL/GenBank/DDBJ databases">
        <title>Genome sequence of the fusiform rust pathogen reveals effectors for host alternation and coevolution with pine.</title>
        <authorList>
            <consortium name="DOE Joint Genome Institute"/>
            <person name="Smith K."/>
            <person name="Pendleton A."/>
            <person name="Kubisiak T."/>
            <person name="Anderson C."/>
            <person name="Salamov A."/>
            <person name="Aerts A."/>
            <person name="Riley R."/>
            <person name="Clum A."/>
            <person name="Lindquist E."/>
            <person name="Ence D."/>
            <person name="Campbell M."/>
            <person name="Kronenberg Z."/>
            <person name="Feau N."/>
            <person name="Dhillon B."/>
            <person name="Hamelin R."/>
            <person name="Burleigh J."/>
            <person name="Smith J."/>
            <person name="Yandell M."/>
            <person name="Nelson C."/>
            <person name="Grigoriev I."/>
            <person name="Davis J."/>
        </authorList>
    </citation>
    <scope>NUCLEOTIDE SEQUENCE</scope>
    <source>
        <strain evidence="2">G11</strain>
    </source>
</reference>
<dbReference type="Proteomes" id="UP000886653">
    <property type="component" value="Unassembled WGS sequence"/>
</dbReference>
<protein>
    <submittedName>
        <fullName evidence="2">Uncharacterized protein</fullName>
    </submittedName>
</protein>
<keyword evidence="3" id="KW-1185">Reference proteome</keyword>
<proteinExistence type="predicted"/>
<comment type="caution">
    <text evidence="2">The sequence shown here is derived from an EMBL/GenBank/DDBJ whole genome shotgun (WGS) entry which is preliminary data.</text>
</comment>
<organism evidence="2 3">
    <name type="scientific">Cronartium quercuum f. sp. fusiforme G11</name>
    <dbReference type="NCBI Taxonomy" id="708437"/>
    <lineage>
        <taxon>Eukaryota</taxon>
        <taxon>Fungi</taxon>
        <taxon>Dikarya</taxon>
        <taxon>Basidiomycota</taxon>
        <taxon>Pucciniomycotina</taxon>
        <taxon>Pucciniomycetes</taxon>
        <taxon>Pucciniales</taxon>
        <taxon>Coleosporiaceae</taxon>
        <taxon>Cronartium</taxon>
    </lineage>
</organism>
<evidence type="ECO:0000313" key="2">
    <source>
        <dbReference type="EMBL" id="KAG0140232.1"/>
    </source>
</evidence>
<gene>
    <name evidence="2" type="ORF">CROQUDRAFT_53597</name>
</gene>
<name>A0A9P6N777_9BASI</name>
<dbReference type="EMBL" id="MU167463">
    <property type="protein sequence ID" value="KAG0140232.1"/>
    <property type="molecule type" value="Genomic_DNA"/>
</dbReference>
<feature type="region of interest" description="Disordered" evidence="1">
    <location>
        <begin position="1"/>
        <end position="76"/>
    </location>
</feature>
<feature type="compositionally biased region" description="Polar residues" evidence="1">
    <location>
        <begin position="18"/>
        <end position="42"/>
    </location>
</feature>
<feature type="non-terminal residue" evidence="2">
    <location>
        <position position="1"/>
    </location>
</feature>
<dbReference type="OrthoDB" id="10397836at2759"/>
<dbReference type="AlphaFoldDB" id="A0A9P6N777"/>
<evidence type="ECO:0000256" key="1">
    <source>
        <dbReference type="SAM" id="MobiDB-lite"/>
    </source>
</evidence>
<evidence type="ECO:0000313" key="3">
    <source>
        <dbReference type="Proteomes" id="UP000886653"/>
    </source>
</evidence>
<sequence>SGRLKNPYETDDALPSGSPVQPNIQQSYFAHSYPDSLTNSPETARPAQPREVRDQRTLSVINGHPMAQSDPTNVVI</sequence>
<accession>A0A9P6N777</accession>